<protein>
    <recommendedName>
        <fullName evidence="3">Protein kinase domain-containing protein</fullName>
    </recommendedName>
</protein>
<feature type="region of interest" description="Disordered" evidence="1">
    <location>
        <begin position="385"/>
        <end position="421"/>
    </location>
</feature>
<feature type="compositionally biased region" description="Low complexity" evidence="1">
    <location>
        <begin position="819"/>
        <end position="850"/>
    </location>
</feature>
<dbReference type="GO" id="GO:0004674">
    <property type="term" value="F:protein serine/threonine kinase activity"/>
    <property type="evidence" value="ECO:0007669"/>
    <property type="project" value="TreeGrafter"/>
</dbReference>
<dbReference type="PANTHER" id="PTHR44329">
    <property type="entry name" value="SERINE/THREONINE-PROTEIN KINASE TNNI3K-RELATED"/>
    <property type="match status" value="1"/>
</dbReference>
<dbReference type="InterPro" id="IPR051681">
    <property type="entry name" value="Ser/Thr_Kinases-Pseudokinases"/>
</dbReference>
<evidence type="ECO:0000313" key="5">
    <source>
        <dbReference type="Proteomes" id="UP000613740"/>
    </source>
</evidence>
<dbReference type="InterPro" id="IPR008271">
    <property type="entry name" value="Ser/Thr_kinase_AS"/>
</dbReference>
<dbReference type="Pfam" id="PF00069">
    <property type="entry name" value="Pkinase"/>
    <property type="match status" value="1"/>
</dbReference>
<feature type="compositionally biased region" description="Low complexity" evidence="1">
    <location>
        <begin position="270"/>
        <end position="280"/>
    </location>
</feature>
<organism evidence="4 5">
    <name type="scientific">Chlamydomonas schloesseri</name>
    <dbReference type="NCBI Taxonomy" id="2026947"/>
    <lineage>
        <taxon>Eukaryota</taxon>
        <taxon>Viridiplantae</taxon>
        <taxon>Chlorophyta</taxon>
        <taxon>core chlorophytes</taxon>
        <taxon>Chlorophyceae</taxon>
        <taxon>CS clade</taxon>
        <taxon>Chlamydomonadales</taxon>
        <taxon>Chlamydomonadaceae</taxon>
        <taxon>Chlamydomonas</taxon>
    </lineage>
</organism>
<evidence type="ECO:0000259" key="3">
    <source>
        <dbReference type="PROSITE" id="PS50011"/>
    </source>
</evidence>
<keyword evidence="5" id="KW-1185">Reference proteome</keyword>
<dbReference type="PROSITE" id="PS50011">
    <property type="entry name" value="PROTEIN_KINASE_DOM"/>
    <property type="match status" value="1"/>
</dbReference>
<dbReference type="Gene3D" id="3.30.200.20">
    <property type="entry name" value="Phosphorylase Kinase, domain 1"/>
    <property type="match status" value="1"/>
</dbReference>
<feature type="compositionally biased region" description="Low complexity" evidence="1">
    <location>
        <begin position="605"/>
        <end position="627"/>
    </location>
</feature>
<dbReference type="OrthoDB" id="546600at2759"/>
<name>A0A835VXY3_9CHLO</name>
<dbReference type="Gene3D" id="1.10.510.10">
    <property type="entry name" value="Transferase(Phosphotransferase) domain 1"/>
    <property type="match status" value="1"/>
</dbReference>
<dbReference type="InterPro" id="IPR000719">
    <property type="entry name" value="Prot_kinase_dom"/>
</dbReference>
<keyword evidence="2" id="KW-1133">Transmembrane helix</keyword>
<feature type="compositionally biased region" description="Gly residues" evidence="1">
    <location>
        <begin position="1016"/>
        <end position="1027"/>
    </location>
</feature>
<feature type="region of interest" description="Disordered" evidence="1">
    <location>
        <begin position="955"/>
        <end position="1083"/>
    </location>
</feature>
<evidence type="ECO:0000256" key="2">
    <source>
        <dbReference type="SAM" id="Phobius"/>
    </source>
</evidence>
<evidence type="ECO:0000313" key="4">
    <source>
        <dbReference type="EMBL" id="KAG2429973.1"/>
    </source>
</evidence>
<reference evidence="4" key="1">
    <citation type="journal article" date="2020" name="bioRxiv">
        <title>Comparative genomics of Chlamydomonas.</title>
        <authorList>
            <person name="Craig R.J."/>
            <person name="Hasan A.R."/>
            <person name="Ness R.W."/>
            <person name="Keightley P.D."/>
        </authorList>
    </citation>
    <scope>NUCLEOTIDE SEQUENCE</scope>
    <source>
        <strain evidence="4">CCAP 11/173</strain>
    </source>
</reference>
<dbReference type="GO" id="GO:0005524">
    <property type="term" value="F:ATP binding"/>
    <property type="evidence" value="ECO:0007669"/>
    <property type="project" value="InterPro"/>
</dbReference>
<proteinExistence type="predicted"/>
<dbReference type="PROSITE" id="PS00108">
    <property type="entry name" value="PROTEIN_KINASE_ST"/>
    <property type="match status" value="1"/>
</dbReference>
<dbReference type="SUPFAM" id="SSF56112">
    <property type="entry name" value="Protein kinase-like (PK-like)"/>
    <property type="match status" value="1"/>
</dbReference>
<feature type="transmembrane region" description="Helical" evidence="2">
    <location>
        <begin position="323"/>
        <end position="349"/>
    </location>
</feature>
<feature type="region of interest" description="Disordered" evidence="1">
    <location>
        <begin position="270"/>
        <end position="293"/>
    </location>
</feature>
<feature type="compositionally biased region" description="Low complexity" evidence="1">
    <location>
        <begin position="977"/>
        <end position="990"/>
    </location>
</feature>
<keyword evidence="2" id="KW-0812">Transmembrane</keyword>
<feature type="region of interest" description="Disordered" evidence="1">
    <location>
        <begin position="818"/>
        <end position="850"/>
    </location>
</feature>
<keyword evidence="2" id="KW-0472">Membrane</keyword>
<dbReference type="PANTHER" id="PTHR44329:SF214">
    <property type="entry name" value="PROTEIN KINASE DOMAIN-CONTAINING PROTEIN"/>
    <property type="match status" value="1"/>
</dbReference>
<evidence type="ECO:0000256" key="1">
    <source>
        <dbReference type="SAM" id="MobiDB-lite"/>
    </source>
</evidence>
<feature type="compositionally biased region" description="Polar residues" evidence="1">
    <location>
        <begin position="1045"/>
        <end position="1054"/>
    </location>
</feature>
<dbReference type="Proteomes" id="UP000613740">
    <property type="component" value="Unassembled WGS sequence"/>
</dbReference>
<comment type="caution">
    <text evidence="4">The sequence shown here is derived from an EMBL/GenBank/DDBJ whole genome shotgun (WGS) entry which is preliminary data.</text>
</comment>
<dbReference type="EMBL" id="JAEHOD010000082">
    <property type="protein sequence ID" value="KAG2429973.1"/>
    <property type="molecule type" value="Genomic_DNA"/>
</dbReference>
<feature type="region of interest" description="Disordered" evidence="1">
    <location>
        <begin position="593"/>
        <end position="646"/>
    </location>
</feature>
<feature type="compositionally biased region" description="Low complexity" evidence="1">
    <location>
        <begin position="634"/>
        <end position="646"/>
    </location>
</feature>
<accession>A0A835VXY3</accession>
<dbReference type="InterPro" id="IPR011009">
    <property type="entry name" value="Kinase-like_dom_sf"/>
</dbReference>
<sequence>MLVRAQEGAAGGMRSVTNAQELAAAFIDNSISTIVPTADMEMTEASWVGLGPLPVLVTRNVTLTSQRDDNATWPVISFGFVPDKLQLQPGVYFIWTKIVCRRTREAPHFLAPGLDMLRPTLPAPSPNSSLEAYAHVQFNDMMIMNRGCIPVELAITMANQVLSISSRPTVVPGMQRARTQIVNNCTGVNNTGLRPTLQCFPVTNYYGDLALYGAYIPTTYVPQRSGYIVYCKNTPGQCEDMLETSCVTTLGPVECYWKTYGKVRAISNSTNTSSPAANSAVGGNSSNALAASPRPANGTAVAAGAGIGTAQQQGDTSSSSSSVVLGAVLGGVLGGLVLLGVMVAAVLLWRRRRAGAAAAVAAQQAGKEQSGGDGRHSHIAEALKTDDGSCNNHGAPPPPHTAAALTRGASGRSQTAAGKPTAANSFSARIAAALSVTLAKRQPSLSLASPAADANNAVDASSVLIGVGASHDVAHGASSATTAAAASAGESGSLLAATGLTRPAAIAAAVGRRASTESITADSAAVARSGNLRDQAALLDTGAAAAAAAAAAGDAGSGGAAQRSLTPVTPWTPLQQGLELRVKAKHAVAAAGGNSGAAQSTSNMAGASTADSSAESAAGSGTASGSTTTGGGFTPSSGPSSSADSSNEVKLLPITLGKGTFGRVVVGEFRGQRVAVKLVNLNLAGWAPPPLPAAAAAAPGGTDTATSAGQLGGGCGGGGPAATKGGDLAVLAGGTGSADPTRYLWEQASASHQQQPHLTLGLCLSAPGTGDAGAGAAALAGFAAAVAAAGPLAWGAPGAARMPHAPAGLPVASERWQDPDAAPAAAGDAASDTNPAAAATAAAQAAQQPAELHQPLGANAPPLAASPAPAAATTATASVAHWDAGAVAAALHSTAVMDSTTSNLQWIMFPRGLPAEDSGSAAATAEPALCSLPAQQQPRAPTPVVAAAPAARVPAALPGGGEERADPPAAALRVSDAASTAAPSTAPAGEDAGGGAGLLTALPTLDGQRKMERLKGGAGGGGRGKGAAGDDETNGPDTVPGASTYWGSTTTDSLLSPAHAAGAPPPATAKADDGGAAAKPPGPLTVARNQASGLQKSFISEVEVLARIQHPNIVQLLAACIEPPQMCLVIELMDTSLERLLYGRSGAAPGPRQLMPLGKVLHVAIQVCEALSYLHPTIIHRDLKPGNVLISKPDSPTPIVKLADFGLSKLQTTVQFTWHADAGTAAYMAPETLNPYNHVVMHHVDMYAVGVILWEMLAGQRPWAGLSIAQIAYSVGLMRQRPPLDGPLMPPFRCPPKLRSLITACWDQDPKRRPAASEVLKELTLLQIKVSRDIDI</sequence>
<dbReference type="SMART" id="SM00220">
    <property type="entry name" value="S_TKc"/>
    <property type="match status" value="1"/>
</dbReference>
<gene>
    <name evidence="4" type="ORF">HYH02_013924</name>
</gene>
<feature type="domain" description="Protein kinase" evidence="3">
    <location>
        <begin position="1012"/>
        <end position="1325"/>
    </location>
</feature>